<keyword evidence="8 13" id="KW-0472">Membrane</keyword>
<keyword evidence="3 13" id="KW-0138">CF(0)</keyword>
<keyword evidence="2 13" id="KW-0813">Transport</keyword>
<dbReference type="NCBIfam" id="NF009989">
    <property type="entry name" value="PRK13455.1"/>
    <property type="match status" value="1"/>
</dbReference>
<evidence type="ECO:0000256" key="1">
    <source>
        <dbReference type="ARBA" id="ARBA00005513"/>
    </source>
</evidence>
<evidence type="ECO:0000256" key="10">
    <source>
        <dbReference type="ARBA" id="ARBA00025198"/>
    </source>
</evidence>
<keyword evidence="7 13" id="KW-0406">Ion transport</keyword>
<dbReference type="InterPro" id="IPR050059">
    <property type="entry name" value="ATP_synthase_B_chain"/>
</dbReference>
<dbReference type="Pfam" id="PF00430">
    <property type="entry name" value="ATP-synt_B"/>
    <property type="match status" value="1"/>
</dbReference>
<gene>
    <name evidence="13" type="primary">atpF</name>
    <name evidence="17" type="ORF">SAMN05878503_1046</name>
</gene>
<dbReference type="Proteomes" id="UP000219467">
    <property type="component" value="Unassembled WGS sequence"/>
</dbReference>
<keyword evidence="4 13" id="KW-0812">Transmembrane</keyword>
<dbReference type="GO" id="GO:0005886">
    <property type="term" value="C:plasma membrane"/>
    <property type="evidence" value="ECO:0007669"/>
    <property type="project" value="UniProtKB-SubCell"/>
</dbReference>
<keyword evidence="9 13" id="KW-0066">ATP synthesis</keyword>
<evidence type="ECO:0000256" key="11">
    <source>
        <dbReference type="ARBA" id="ARBA00025614"/>
    </source>
</evidence>
<evidence type="ECO:0000256" key="7">
    <source>
        <dbReference type="ARBA" id="ARBA00023065"/>
    </source>
</evidence>
<evidence type="ECO:0000256" key="3">
    <source>
        <dbReference type="ARBA" id="ARBA00022547"/>
    </source>
</evidence>
<evidence type="ECO:0000256" key="12">
    <source>
        <dbReference type="ARBA" id="ARBA00037847"/>
    </source>
</evidence>
<feature type="coiled-coil region" evidence="15">
    <location>
        <begin position="60"/>
        <end position="123"/>
    </location>
</feature>
<comment type="subcellular location">
    <subcellularLocation>
        <location evidence="13">Cell membrane</location>
        <topology evidence="13">Single-pass membrane protein</topology>
    </subcellularLocation>
    <subcellularLocation>
        <location evidence="12">Endomembrane system</location>
        <topology evidence="12">Single-pass membrane protein</topology>
    </subcellularLocation>
</comment>
<keyword evidence="5 13" id="KW-0375">Hydrogen ion transport</keyword>
<evidence type="ECO:0000256" key="9">
    <source>
        <dbReference type="ARBA" id="ARBA00023310"/>
    </source>
</evidence>
<sequence>MKKLSILATLSATPAMAASGPFFSLGNTDFIVTISFLIFLGILVYFKLPGLIMGLLDKRAAQIRTDLEEARALREEARTILASYDRKQKEVQEQAARIIASAREEAQAAAEQAKIDLKASIARRLAAADEQIASAEAGAVRAIREQAISVAVAAAADLLQRQMTPASASASIDESIKQVEARFH</sequence>
<comment type="function">
    <text evidence="10 13">F(1)F(0) ATP synthase produces ATP from ADP in the presence of a proton or sodium gradient. F-type ATPases consist of two structural domains, F(1) containing the extramembraneous catalytic core and F(0) containing the membrane proton channel, linked together by a central stalk and a peripheral stalk. During catalysis, ATP synthesis in the catalytic domain of F(1) is coupled via a rotary mechanism of the central stalk subunits to proton translocation.</text>
</comment>
<evidence type="ECO:0000256" key="14">
    <source>
        <dbReference type="RuleBase" id="RU003848"/>
    </source>
</evidence>
<keyword evidence="6 13" id="KW-1133">Transmembrane helix</keyword>
<reference evidence="18" key="1">
    <citation type="submission" date="2017-08" db="EMBL/GenBank/DDBJ databases">
        <authorList>
            <person name="Varghese N."/>
            <person name="Submissions S."/>
        </authorList>
    </citation>
    <scope>NUCLEOTIDE SEQUENCE [LARGE SCALE GENOMIC DNA]</scope>
    <source>
        <strain evidence="18">JA234</strain>
    </source>
</reference>
<accession>A0A285CPN3</accession>
<organism evidence="17 18">
    <name type="scientific">Cereibacter ovatus</name>
    <dbReference type="NCBI Taxonomy" id="439529"/>
    <lineage>
        <taxon>Bacteria</taxon>
        <taxon>Pseudomonadati</taxon>
        <taxon>Pseudomonadota</taxon>
        <taxon>Alphaproteobacteria</taxon>
        <taxon>Rhodobacterales</taxon>
        <taxon>Paracoccaceae</taxon>
        <taxon>Cereibacter</taxon>
    </lineage>
</organism>
<comment type="function">
    <text evidence="11">Component of the F(0) channel, it forms part of the peripheral stalk, linking F(1) to F(0). The b'-subunit is a diverged and duplicated form of b found in plants and photosynthetic bacteria.</text>
</comment>
<feature type="chain" id="PRO_5013035386" description="ATP synthase subunit b" evidence="16">
    <location>
        <begin position="18"/>
        <end position="184"/>
    </location>
</feature>
<name>A0A285CPN3_9RHOB</name>
<dbReference type="OrthoDB" id="8479836at2"/>
<evidence type="ECO:0000256" key="16">
    <source>
        <dbReference type="SAM" id="SignalP"/>
    </source>
</evidence>
<keyword evidence="15" id="KW-0175">Coiled coil</keyword>
<evidence type="ECO:0000256" key="13">
    <source>
        <dbReference type="HAMAP-Rule" id="MF_01398"/>
    </source>
</evidence>
<evidence type="ECO:0000256" key="8">
    <source>
        <dbReference type="ARBA" id="ARBA00023136"/>
    </source>
</evidence>
<evidence type="ECO:0000313" key="17">
    <source>
        <dbReference type="EMBL" id="SNX69375.1"/>
    </source>
</evidence>
<evidence type="ECO:0000256" key="4">
    <source>
        <dbReference type="ARBA" id="ARBA00022692"/>
    </source>
</evidence>
<dbReference type="GO" id="GO:0046961">
    <property type="term" value="F:proton-transporting ATPase activity, rotational mechanism"/>
    <property type="evidence" value="ECO:0007669"/>
    <property type="project" value="TreeGrafter"/>
</dbReference>
<dbReference type="GO" id="GO:0046933">
    <property type="term" value="F:proton-transporting ATP synthase activity, rotational mechanism"/>
    <property type="evidence" value="ECO:0007669"/>
    <property type="project" value="UniProtKB-UniRule"/>
</dbReference>
<evidence type="ECO:0000256" key="6">
    <source>
        <dbReference type="ARBA" id="ARBA00022989"/>
    </source>
</evidence>
<dbReference type="InterPro" id="IPR002146">
    <property type="entry name" value="ATP_synth_b/b'su_bac/chlpt"/>
</dbReference>
<evidence type="ECO:0000313" key="18">
    <source>
        <dbReference type="Proteomes" id="UP000219467"/>
    </source>
</evidence>
<evidence type="ECO:0000256" key="5">
    <source>
        <dbReference type="ARBA" id="ARBA00022781"/>
    </source>
</evidence>
<dbReference type="EMBL" id="OAOQ01000004">
    <property type="protein sequence ID" value="SNX69375.1"/>
    <property type="molecule type" value="Genomic_DNA"/>
</dbReference>
<feature type="transmembrane region" description="Helical" evidence="13">
    <location>
        <begin position="33"/>
        <end position="56"/>
    </location>
</feature>
<dbReference type="AlphaFoldDB" id="A0A285CPN3"/>
<dbReference type="HAMAP" id="MF_01398">
    <property type="entry name" value="ATP_synth_b_bprime"/>
    <property type="match status" value="1"/>
</dbReference>
<dbReference type="CDD" id="cd06503">
    <property type="entry name" value="ATP-synt_Fo_b"/>
    <property type="match status" value="1"/>
</dbReference>
<dbReference type="GO" id="GO:0012505">
    <property type="term" value="C:endomembrane system"/>
    <property type="evidence" value="ECO:0007669"/>
    <property type="project" value="UniProtKB-SubCell"/>
</dbReference>
<feature type="signal peptide" evidence="16">
    <location>
        <begin position="1"/>
        <end position="17"/>
    </location>
</feature>
<evidence type="ECO:0000256" key="2">
    <source>
        <dbReference type="ARBA" id="ARBA00022448"/>
    </source>
</evidence>
<protein>
    <recommendedName>
        <fullName evidence="13">ATP synthase subunit b</fullName>
    </recommendedName>
    <alternativeName>
        <fullName evidence="13">ATP synthase F(0) sector subunit b</fullName>
    </alternativeName>
    <alternativeName>
        <fullName evidence="13">ATPase subunit I</fullName>
    </alternativeName>
    <alternativeName>
        <fullName evidence="13">F-type ATPase subunit b</fullName>
        <shortName evidence="13">F-ATPase subunit b</shortName>
    </alternativeName>
</protein>
<keyword evidence="16" id="KW-0732">Signal</keyword>
<evidence type="ECO:0000256" key="15">
    <source>
        <dbReference type="SAM" id="Coils"/>
    </source>
</evidence>
<proteinExistence type="inferred from homology"/>
<dbReference type="RefSeq" id="WP_097029834.1">
    <property type="nucleotide sequence ID" value="NZ_OAOQ01000004.1"/>
</dbReference>
<keyword evidence="18" id="KW-1185">Reference proteome</keyword>
<dbReference type="PANTHER" id="PTHR33445">
    <property type="entry name" value="ATP SYNTHASE SUBUNIT B', CHLOROPLASTIC"/>
    <property type="match status" value="1"/>
</dbReference>
<keyword evidence="13" id="KW-1003">Cell membrane</keyword>
<dbReference type="PANTHER" id="PTHR33445:SF1">
    <property type="entry name" value="ATP SYNTHASE SUBUNIT B"/>
    <property type="match status" value="1"/>
</dbReference>
<dbReference type="GO" id="GO:0045259">
    <property type="term" value="C:proton-transporting ATP synthase complex"/>
    <property type="evidence" value="ECO:0007669"/>
    <property type="project" value="UniProtKB-KW"/>
</dbReference>
<comment type="subunit">
    <text evidence="13">F-type ATPases have 2 components, F(1) - the catalytic core - and F(0) - the membrane proton channel. F(1) has five subunits: alpha(3), beta(3), gamma(1), delta(1), epsilon(1). F(0) has three main subunits: a(1), b(2) and c(10-14). The alpha and beta chains form an alternating ring which encloses part of the gamma chain. F(1) is attached to F(0) by a central stalk formed by the gamma and epsilon chains, while a peripheral stalk is formed by the delta and b chains.</text>
</comment>
<comment type="similarity">
    <text evidence="1 13 14">Belongs to the ATPase B chain family.</text>
</comment>